<dbReference type="AlphaFoldDB" id="A0A100WQ62"/>
<proteinExistence type="predicted"/>
<comment type="caution">
    <text evidence="2">The sequence shown here is derived from an EMBL/GenBank/DDBJ whole genome shotgun (WGS) entry which is preliminary data.</text>
</comment>
<organism evidence="2 3">
    <name type="scientific">Mycolicibacterium fortuitum subsp. acetamidolyticum</name>
    <dbReference type="NCBI Taxonomy" id="144550"/>
    <lineage>
        <taxon>Bacteria</taxon>
        <taxon>Bacillati</taxon>
        <taxon>Actinomycetota</taxon>
        <taxon>Actinomycetes</taxon>
        <taxon>Mycobacteriales</taxon>
        <taxon>Mycobacteriaceae</taxon>
        <taxon>Mycolicibacterium</taxon>
    </lineage>
</organism>
<feature type="compositionally biased region" description="Basic residues" evidence="1">
    <location>
        <begin position="1"/>
        <end position="15"/>
    </location>
</feature>
<sequence length="89" mass="9766">MAGRTVHRGLHRRPAHAAGQHQGRNLCAEHICFTERRPAIGLCGRVKKFGDDRSGQTYPDGDFVFCELHVVVPVEVLGLGTHTRPVAVV</sequence>
<evidence type="ECO:0000256" key="1">
    <source>
        <dbReference type="SAM" id="MobiDB-lite"/>
    </source>
</evidence>
<dbReference type="Proteomes" id="UP000069705">
    <property type="component" value="Unassembled WGS sequence"/>
</dbReference>
<protein>
    <submittedName>
        <fullName evidence="2">Uncharacterized protein</fullName>
    </submittedName>
</protein>
<feature type="region of interest" description="Disordered" evidence="1">
    <location>
        <begin position="1"/>
        <end position="22"/>
    </location>
</feature>
<evidence type="ECO:0000313" key="2">
    <source>
        <dbReference type="EMBL" id="GAT02327.1"/>
    </source>
</evidence>
<reference evidence="3" key="2">
    <citation type="submission" date="2016-02" db="EMBL/GenBank/DDBJ databases">
        <title>Draft genome sequence of five rapidly growing Mycobacterium species.</title>
        <authorList>
            <person name="Katahira K."/>
            <person name="Gotou Y."/>
            <person name="Iida K."/>
            <person name="Ogura Y."/>
            <person name="Hayashi T."/>
        </authorList>
    </citation>
    <scope>NUCLEOTIDE SEQUENCE [LARGE SCALE GENOMIC DNA]</scope>
    <source>
        <strain evidence="3">JCM6368</strain>
    </source>
</reference>
<reference evidence="2 3" key="1">
    <citation type="journal article" date="2016" name="Genome Announc.">
        <title>Draft Genome Sequences of Five Rapidly Growing Mycobacterium Species, M. thermoresistibile, M. fortuitum subsp. acetamidolyticum, M. canariasense, M. brisbanense, and M. novocastrense.</title>
        <authorList>
            <person name="Katahira K."/>
            <person name="Ogura Y."/>
            <person name="Gotoh Y."/>
            <person name="Hayashi T."/>
        </authorList>
    </citation>
    <scope>NUCLEOTIDE SEQUENCE [LARGE SCALE GENOMIC DNA]</scope>
    <source>
        <strain evidence="2 3">JCM6368</strain>
    </source>
</reference>
<accession>A0A100WQ62</accession>
<name>A0A100WQ62_MYCFO</name>
<evidence type="ECO:0000313" key="3">
    <source>
        <dbReference type="Proteomes" id="UP000069705"/>
    </source>
</evidence>
<dbReference type="EMBL" id="BCSZ01000022">
    <property type="protein sequence ID" value="GAT02327.1"/>
    <property type="molecule type" value="Genomic_DNA"/>
</dbReference>
<gene>
    <name evidence="2" type="ORF">RMCFA_2439</name>
</gene>